<gene>
    <name evidence="2" type="ORF">A3K51_03370</name>
</gene>
<evidence type="ECO:0000313" key="3">
    <source>
        <dbReference type="Proteomes" id="UP000178085"/>
    </source>
</evidence>
<reference evidence="2 3" key="1">
    <citation type="journal article" date="2016" name="Nat. Commun.">
        <title>Thousands of microbial genomes shed light on interconnected biogeochemical processes in an aquifer system.</title>
        <authorList>
            <person name="Anantharaman K."/>
            <person name="Brown C.T."/>
            <person name="Hug L.A."/>
            <person name="Sharon I."/>
            <person name="Castelle C.J."/>
            <person name="Probst A.J."/>
            <person name="Thomas B.C."/>
            <person name="Singh A."/>
            <person name="Wilkins M.J."/>
            <person name="Karaoz U."/>
            <person name="Brodie E.L."/>
            <person name="Williams K.H."/>
            <person name="Hubbard S.S."/>
            <person name="Banfield J.F."/>
        </authorList>
    </citation>
    <scope>NUCLEOTIDE SEQUENCE [LARGE SCALE GENOMIC DNA]</scope>
</reference>
<evidence type="ECO:0000256" key="1">
    <source>
        <dbReference type="SAM" id="Phobius"/>
    </source>
</evidence>
<accession>A0A1F4NSF2</accession>
<protein>
    <submittedName>
        <fullName evidence="2">Uncharacterized protein</fullName>
    </submittedName>
</protein>
<dbReference type="EMBL" id="METD01000001">
    <property type="protein sequence ID" value="OGB73832.1"/>
    <property type="molecule type" value="Genomic_DNA"/>
</dbReference>
<dbReference type="AlphaFoldDB" id="A0A1F4NSF2"/>
<dbReference type="Proteomes" id="UP000178085">
    <property type="component" value="Unassembled WGS sequence"/>
</dbReference>
<evidence type="ECO:0000313" key="2">
    <source>
        <dbReference type="EMBL" id="OGB73832.1"/>
    </source>
</evidence>
<keyword evidence="1" id="KW-0472">Membrane</keyword>
<sequence length="69" mass="8035">MRYSSAGSFGRPGRNQDKGEVFDMFWHILLALVGIVLGLYILGWIFYGLGLGLSTFVDFLWRLFNWDWD</sequence>
<feature type="transmembrane region" description="Helical" evidence="1">
    <location>
        <begin position="21"/>
        <end position="47"/>
    </location>
</feature>
<keyword evidence="1" id="KW-0812">Transmembrane</keyword>
<organism evidence="2 3">
    <name type="scientific">candidate division Kazan bacterium RIFCSPLOWO2_01_FULL_45_19</name>
    <dbReference type="NCBI Taxonomy" id="1798538"/>
    <lineage>
        <taxon>Bacteria</taxon>
        <taxon>Bacteria division Kazan-3B-28</taxon>
    </lineage>
</organism>
<proteinExistence type="predicted"/>
<comment type="caution">
    <text evidence="2">The sequence shown here is derived from an EMBL/GenBank/DDBJ whole genome shotgun (WGS) entry which is preliminary data.</text>
</comment>
<name>A0A1F4NSF2_UNCK3</name>
<keyword evidence="1" id="KW-1133">Transmembrane helix</keyword>